<accession>A0AAW1JVA7</accession>
<sequence length="152" mass="18052">MQKLEQTTSHRELHKQELKGEKTIWGDIVTVKPFQREISEELKARPHAEEVEIEWAHIEAVMKKVAEKVIGYSERKVKNKWFDEHCKKALQYTVIGYSERKVKNKWFDEHCKKALQYTGLKTMEAGNEENKKEYQEARRAAKKYTEGQDELI</sequence>
<dbReference type="Proteomes" id="UP001458880">
    <property type="component" value="Unassembled WGS sequence"/>
</dbReference>
<dbReference type="EMBL" id="JASPKY010000320">
    <property type="protein sequence ID" value="KAK9708872.1"/>
    <property type="molecule type" value="Genomic_DNA"/>
</dbReference>
<dbReference type="AlphaFoldDB" id="A0AAW1JVA7"/>
<protein>
    <submittedName>
        <fullName evidence="2">Uncharacterized protein</fullName>
    </submittedName>
</protein>
<gene>
    <name evidence="2" type="ORF">QE152_g26967</name>
</gene>
<organism evidence="2 3">
    <name type="scientific">Popillia japonica</name>
    <name type="common">Japanese beetle</name>
    <dbReference type="NCBI Taxonomy" id="7064"/>
    <lineage>
        <taxon>Eukaryota</taxon>
        <taxon>Metazoa</taxon>
        <taxon>Ecdysozoa</taxon>
        <taxon>Arthropoda</taxon>
        <taxon>Hexapoda</taxon>
        <taxon>Insecta</taxon>
        <taxon>Pterygota</taxon>
        <taxon>Neoptera</taxon>
        <taxon>Endopterygota</taxon>
        <taxon>Coleoptera</taxon>
        <taxon>Polyphaga</taxon>
        <taxon>Scarabaeiformia</taxon>
        <taxon>Scarabaeidae</taxon>
        <taxon>Rutelinae</taxon>
        <taxon>Popillia</taxon>
    </lineage>
</organism>
<evidence type="ECO:0000313" key="3">
    <source>
        <dbReference type="Proteomes" id="UP001458880"/>
    </source>
</evidence>
<evidence type="ECO:0000256" key="1">
    <source>
        <dbReference type="SAM" id="Coils"/>
    </source>
</evidence>
<evidence type="ECO:0000313" key="2">
    <source>
        <dbReference type="EMBL" id="KAK9708872.1"/>
    </source>
</evidence>
<comment type="caution">
    <text evidence="2">The sequence shown here is derived from an EMBL/GenBank/DDBJ whole genome shotgun (WGS) entry which is preliminary data.</text>
</comment>
<keyword evidence="1" id="KW-0175">Coiled coil</keyword>
<keyword evidence="3" id="KW-1185">Reference proteome</keyword>
<reference evidence="2 3" key="1">
    <citation type="journal article" date="2024" name="BMC Genomics">
        <title>De novo assembly and annotation of Popillia japonica's genome with initial clues to its potential as an invasive pest.</title>
        <authorList>
            <person name="Cucini C."/>
            <person name="Boschi S."/>
            <person name="Funari R."/>
            <person name="Cardaioli E."/>
            <person name="Iannotti N."/>
            <person name="Marturano G."/>
            <person name="Paoli F."/>
            <person name="Bruttini M."/>
            <person name="Carapelli A."/>
            <person name="Frati F."/>
            <person name="Nardi F."/>
        </authorList>
    </citation>
    <scope>NUCLEOTIDE SEQUENCE [LARGE SCALE GENOMIC DNA]</scope>
    <source>
        <strain evidence="2">DMR45628</strain>
    </source>
</reference>
<feature type="coiled-coil region" evidence="1">
    <location>
        <begin position="120"/>
        <end position="147"/>
    </location>
</feature>
<name>A0AAW1JVA7_POPJA</name>
<proteinExistence type="predicted"/>